<dbReference type="SMART" id="SM00220">
    <property type="entry name" value="S_TKc"/>
    <property type="match status" value="1"/>
</dbReference>
<keyword evidence="3" id="KW-0418">Kinase</keyword>
<dbReference type="Gene3D" id="1.10.510.10">
    <property type="entry name" value="Transferase(Phosphotransferase) domain 1"/>
    <property type="match status" value="2"/>
</dbReference>
<dbReference type="InterPro" id="IPR008271">
    <property type="entry name" value="Ser/Thr_kinase_AS"/>
</dbReference>
<dbReference type="GO" id="GO:0004672">
    <property type="term" value="F:protein kinase activity"/>
    <property type="evidence" value="ECO:0007669"/>
    <property type="project" value="InterPro"/>
</dbReference>
<keyword evidence="3" id="KW-0808">Transferase</keyword>
<dbReference type="RefSeq" id="XP_001029800.2">
    <property type="nucleotide sequence ID" value="XM_001029800.2"/>
</dbReference>
<dbReference type="HOGENOM" id="CLU_259895_0_0_1"/>
<dbReference type="SUPFAM" id="SSF56112">
    <property type="entry name" value="Protein kinase-like (PK-like)"/>
    <property type="match status" value="1"/>
</dbReference>
<dbReference type="PROSITE" id="PS50011">
    <property type="entry name" value="PROTEIN_KINASE_DOM"/>
    <property type="match status" value="1"/>
</dbReference>
<dbReference type="GeneID" id="7830187"/>
<sequence length="1543" mass="179488">MSQILQDNTYELKYGSDLLQQVQFLNVIGQGNSVVYEVYHQVQNKNMALKEIILQSQEDEQYIKDEQQMLKFLSVEQQNSYFIKYEDFCFVKVIVNEYIEHNVAYLLMEKASISLSSFVDLRIKKNIPFSIEEIVFISEECINAFTCLQEYKIAHSDIKPENILLDFFPQEQNFQNSLNHIGEKLSEGTIIDQKFQNTKNTYVNQNINDKKYQKVDLNQQLAQKNQISNQSIQQKSIAIIDDSNKELSPNITLSSFTCRIKICDIGSAIKNNSSGEGNSVQLHRIEGTIPFLAPELFKKYIKKEVTALYNPYKSDVFSLGLCILFLIIQQRFYKQNRIYMEDTAYSEIIQEWIMYAKQITHFNSLISDVLDNTLQIQYENRPDFLQLNKLFQEKMKEENARRKRLRDRINLNSFQNMDLNEIESFSPNKLRSERISKNKSPQKNQSIHVNGIGNKSSSTQYENFKKAELSQNSKKTTATATTKYSIDYINSTIDTDIKSRQQITPNYRQQQVSVKEADLSISIFEQTGEINQVNAKIQIISTKRGKSAKRAKSTLSKQQDKKPQVQKQFLEQQQPILQMQNTKQKTLASENNKPSLLNKIDLQRKSSITANTIDFNIQPSQDSHDQVKQGKLIKLPSINKQSSNSGFNQTNLPQINNQSKNSISAANSLNKAEINLLPPRKKTQEFDQKNNIILIQNSDQIKQQNNANNNTKKSEYSKSDQNKDPIKNNNYKQLVVDTNKDQFKKTSLISSNLNNMQIPQKSFQISQTAGMEKIKQQLIQKQNQRIKTENSIISTNKAEQNIEQVQLIVISSIEQMRNEYEEINNLPLNLKAKKYLKIILSDIPSSIQILRLLKCINEIKNIEFVLNFSLESVRGDAESPCLFKNQSSSPTTKIDQPQLQNKQLSVQSNVQIPNQQPNELNSFNKLNFLKTYSNIEKVDKDQATANLKNKFNLSNFNFNNNNNKQSTIQQRSQSRSNRSIIIQQRKMNTSKNKSFSNDNLDSSFSSSQGNHSNKQNPNDLSVSIIEEQLWKASEVYKLLIEVLIQFKQLDQLTILFKNFIDQGDEKYFIENLQKISMDQQFTIKHIHIGINHLDKEITYFFEYVKLIIQKSQRVLETLSLNLKGQLANQNIKLRNTPLIQFIQNLKSYSLLKSIKLNLAKNKLKREFVIEFFETTKQFENLKELTINFGFNQICFPQFQILSINQRLNTLYLNFENNQLQDGIPSLAKQLPNCTQMKQLTLNFRQNISTSNDHIIFLLSCLKNMQIVTFNLNISDNSEINDQLFWKIQNLDDLSSWICSDLQFNIKNVHVGMPSIVSILEYLKKHTRSFHSITCTVLRRYSLEQVKDLISSYDFLNHYNLNIMKISQSHFQFILSLKQFSDFSNSSSKSLLKQKIQTIPDVLCEFFQQNHGQKKMYRCLTCENDSQLKDYVQYDTSIWKYCKQCIYVCHRSHEFIELASCFEEKEQCVCSFSNNSKCLLQNVKYKCTSQLGKNIFQQAFKCYDCSQNNSETYICQCCIEPCHKDHFVQFHSIRFFDCQCGKKH</sequence>
<dbReference type="PANTHER" id="PTHR24362">
    <property type="entry name" value="SERINE/THREONINE-PROTEIN KINASE NEK"/>
    <property type="match status" value="1"/>
</dbReference>
<dbReference type="SUPFAM" id="SSF52047">
    <property type="entry name" value="RNI-like"/>
    <property type="match status" value="1"/>
</dbReference>
<feature type="region of interest" description="Disordered" evidence="1">
    <location>
        <begin position="638"/>
        <end position="657"/>
    </location>
</feature>
<dbReference type="KEGG" id="tet:TTHERM_01298610"/>
<evidence type="ECO:0000256" key="1">
    <source>
        <dbReference type="SAM" id="MobiDB-lite"/>
    </source>
</evidence>
<evidence type="ECO:0000259" key="2">
    <source>
        <dbReference type="PROSITE" id="PS50011"/>
    </source>
</evidence>
<dbReference type="InParanoid" id="Q22A05"/>
<organism evidence="3 4">
    <name type="scientific">Tetrahymena thermophila (strain SB210)</name>
    <dbReference type="NCBI Taxonomy" id="312017"/>
    <lineage>
        <taxon>Eukaryota</taxon>
        <taxon>Sar</taxon>
        <taxon>Alveolata</taxon>
        <taxon>Ciliophora</taxon>
        <taxon>Intramacronucleata</taxon>
        <taxon>Oligohymenophorea</taxon>
        <taxon>Hymenostomatida</taxon>
        <taxon>Tetrahymenina</taxon>
        <taxon>Tetrahymenidae</taxon>
        <taxon>Tetrahymena</taxon>
    </lineage>
</organism>
<feature type="domain" description="Protein kinase" evidence="2">
    <location>
        <begin position="22"/>
        <end position="395"/>
    </location>
</feature>
<dbReference type="EMBL" id="GG662323">
    <property type="protein sequence ID" value="EAR82137.2"/>
    <property type="molecule type" value="Genomic_DNA"/>
</dbReference>
<feature type="region of interest" description="Disordered" evidence="1">
    <location>
        <begin position="544"/>
        <end position="565"/>
    </location>
</feature>
<dbReference type="GO" id="GO:0005524">
    <property type="term" value="F:ATP binding"/>
    <property type="evidence" value="ECO:0007669"/>
    <property type="project" value="InterPro"/>
</dbReference>
<feature type="compositionally biased region" description="Low complexity" evidence="1">
    <location>
        <begin position="956"/>
        <end position="1007"/>
    </location>
</feature>
<evidence type="ECO:0000313" key="4">
    <source>
        <dbReference type="Proteomes" id="UP000009168"/>
    </source>
</evidence>
<dbReference type="PROSITE" id="PS00108">
    <property type="entry name" value="PROTEIN_KINASE_ST"/>
    <property type="match status" value="1"/>
</dbReference>
<dbReference type="InterPro" id="IPR000719">
    <property type="entry name" value="Prot_kinase_dom"/>
</dbReference>
<gene>
    <name evidence="3" type="ORF">TTHERM_01298610</name>
</gene>
<feature type="compositionally biased region" description="Low complexity" evidence="1">
    <location>
        <begin position="700"/>
        <end position="711"/>
    </location>
</feature>
<reference evidence="4" key="1">
    <citation type="journal article" date="2006" name="PLoS Biol.">
        <title>Macronuclear genome sequence of the ciliate Tetrahymena thermophila, a model eukaryote.</title>
        <authorList>
            <person name="Eisen J.A."/>
            <person name="Coyne R.S."/>
            <person name="Wu M."/>
            <person name="Wu D."/>
            <person name="Thiagarajan M."/>
            <person name="Wortman J.R."/>
            <person name="Badger J.H."/>
            <person name="Ren Q."/>
            <person name="Amedeo P."/>
            <person name="Jones K.M."/>
            <person name="Tallon L.J."/>
            <person name="Delcher A.L."/>
            <person name="Salzberg S.L."/>
            <person name="Silva J.C."/>
            <person name="Haas B.J."/>
            <person name="Majoros W.H."/>
            <person name="Farzad M."/>
            <person name="Carlton J.M."/>
            <person name="Smith R.K. Jr."/>
            <person name="Garg J."/>
            <person name="Pearlman R.E."/>
            <person name="Karrer K.M."/>
            <person name="Sun L."/>
            <person name="Manning G."/>
            <person name="Elde N.C."/>
            <person name="Turkewitz A.P."/>
            <person name="Asai D.J."/>
            <person name="Wilkes D.E."/>
            <person name="Wang Y."/>
            <person name="Cai H."/>
            <person name="Collins K."/>
            <person name="Stewart B.A."/>
            <person name="Lee S.R."/>
            <person name="Wilamowska K."/>
            <person name="Weinberg Z."/>
            <person name="Ruzzo W.L."/>
            <person name="Wloga D."/>
            <person name="Gaertig J."/>
            <person name="Frankel J."/>
            <person name="Tsao C.-C."/>
            <person name="Gorovsky M.A."/>
            <person name="Keeling P.J."/>
            <person name="Waller R.F."/>
            <person name="Patron N.J."/>
            <person name="Cherry J.M."/>
            <person name="Stover N.A."/>
            <person name="Krieger C.J."/>
            <person name="del Toro C."/>
            <person name="Ryder H.F."/>
            <person name="Williamson S.C."/>
            <person name="Barbeau R.A."/>
            <person name="Hamilton E.P."/>
            <person name="Orias E."/>
        </authorList>
    </citation>
    <scope>NUCLEOTIDE SEQUENCE [LARGE SCALE GENOMIC DNA]</scope>
    <source>
        <strain evidence="4">SB210</strain>
    </source>
</reference>
<proteinExistence type="predicted"/>
<dbReference type="InterPro" id="IPR011009">
    <property type="entry name" value="Kinase-like_dom_sf"/>
</dbReference>
<feature type="compositionally biased region" description="Basic and acidic residues" evidence="1">
    <location>
        <begin position="712"/>
        <end position="726"/>
    </location>
</feature>
<dbReference type="PANTHER" id="PTHR24362:SF309">
    <property type="entry name" value="PROTEIN KINASE DOMAIN-CONTAINING PROTEIN"/>
    <property type="match status" value="1"/>
</dbReference>
<feature type="region of interest" description="Disordered" evidence="1">
    <location>
        <begin position="956"/>
        <end position="1018"/>
    </location>
</feature>
<keyword evidence="4" id="KW-1185">Reference proteome</keyword>
<accession>Q22A05</accession>
<dbReference type="Proteomes" id="UP000009168">
    <property type="component" value="Unassembled WGS sequence"/>
</dbReference>
<feature type="region of interest" description="Disordered" evidence="1">
    <location>
        <begin position="697"/>
        <end position="732"/>
    </location>
</feature>
<name>Q22A05_TETTS</name>
<dbReference type="Pfam" id="PF00069">
    <property type="entry name" value="Pkinase"/>
    <property type="match status" value="2"/>
</dbReference>
<dbReference type="STRING" id="312017.Q22A05"/>
<feature type="compositionally biased region" description="Polar residues" evidence="1">
    <location>
        <begin position="438"/>
        <end position="458"/>
    </location>
</feature>
<feature type="compositionally biased region" description="Polar residues" evidence="1">
    <location>
        <begin position="1008"/>
        <end position="1018"/>
    </location>
</feature>
<evidence type="ECO:0000313" key="3">
    <source>
        <dbReference type="EMBL" id="EAR82137.2"/>
    </source>
</evidence>
<protein>
    <submittedName>
        <fullName evidence="3">Kinase domain protein</fullName>
    </submittedName>
</protein>
<feature type="region of interest" description="Disordered" evidence="1">
    <location>
        <begin position="433"/>
        <end position="458"/>
    </location>
</feature>